<sequence>MSFRSRLDDLPLFASDLEIAEAVVGKRYAKEWAQTRLPTLAGKTGFPPIDPFHEGRPVPLVRRFYESYLGLGGVGAPQGAADPAAWKSAIRGKRKT</sequence>
<evidence type="ECO:0000313" key="3">
    <source>
        <dbReference type="Proteomes" id="UP000188388"/>
    </source>
</evidence>
<keyword evidence="3" id="KW-1185">Reference proteome</keyword>
<gene>
    <name evidence="2" type="ORF">BQ8794_10007</name>
</gene>
<protein>
    <submittedName>
        <fullName evidence="2">Uncharacterized protein</fullName>
    </submittedName>
</protein>
<feature type="region of interest" description="Disordered" evidence="1">
    <location>
        <begin position="77"/>
        <end position="96"/>
    </location>
</feature>
<dbReference type="AlphaFoldDB" id="A0A1R3UYD7"/>
<proteinExistence type="predicted"/>
<accession>A0A1R3UYD7</accession>
<dbReference type="STRING" id="1631249.BQ8794_10007"/>
<organism evidence="2 3">
    <name type="scientific">Mesorhizobium prunaredense</name>
    <dbReference type="NCBI Taxonomy" id="1631249"/>
    <lineage>
        <taxon>Bacteria</taxon>
        <taxon>Pseudomonadati</taxon>
        <taxon>Pseudomonadota</taxon>
        <taxon>Alphaproteobacteria</taxon>
        <taxon>Hyphomicrobiales</taxon>
        <taxon>Phyllobacteriaceae</taxon>
        <taxon>Mesorhizobium</taxon>
    </lineage>
</organism>
<dbReference type="EMBL" id="FTPD01000001">
    <property type="protein sequence ID" value="SIT52637.1"/>
    <property type="molecule type" value="Genomic_DNA"/>
</dbReference>
<reference evidence="3" key="1">
    <citation type="submission" date="2017-01" db="EMBL/GenBank/DDBJ databases">
        <authorList>
            <person name="Brunel B."/>
        </authorList>
    </citation>
    <scope>NUCLEOTIDE SEQUENCE [LARGE SCALE GENOMIC DNA]</scope>
</reference>
<evidence type="ECO:0000256" key="1">
    <source>
        <dbReference type="SAM" id="MobiDB-lite"/>
    </source>
</evidence>
<name>A0A1R3UYD7_9HYPH</name>
<dbReference type="Proteomes" id="UP000188388">
    <property type="component" value="Unassembled WGS sequence"/>
</dbReference>
<evidence type="ECO:0000313" key="2">
    <source>
        <dbReference type="EMBL" id="SIT52637.1"/>
    </source>
</evidence>